<evidence type="ECO:0000313" key="2">
    <source>
        <dbReference type="Proteomes" id="UP000297693"/>
    </source>
</evidence>
<dbReference type="Proteomes" id="UP000297693">
    <property type="component" value="Unassembled WGS sequence"/>
</dbReference>
<name>A0A4V3JRQ1_9LEPT</name>
<accession>A0A4V3JRQ1</accession>
<dbReference type="AlphaFoldDB" id="A0A4V3JRQ1"/>
<dbReference type="OrthoDB" id="329622at2"/>
<dbReference type="RefSeq" id="WP_135622837.1">
    <property type="nucleotide sequence ID" value="NZ_RQGD01000020.1"/>
</dbReference>
<gene>
    <name evidence="1" type="ORF">EHQ58_05285</name>
</gene>
<dbReference type="InterPro" id="IPR011990">
    <property type="entry name" value="TPR-like_helical_dom_sf"/>
</dbReference>
<dbReference type="Gene3D" id="1.25.40.10">
    <property type="entry name" value="Tetratricopeptide repeat domain"/>
    <property type="match status" value="1"/>
</dbReference>
<protein>
    <submittedName>
        <fullName evidence="1">Uncharacterized protein</fullName>
    </submittedName>
</protein>
<comment type="caution">
    <text evidence="1">The sequence shown here is derived from an EMBL/GenBank/DDBJ whole genome shotgun (WGS) entry which is preliminary data.</text>
</comment>
<keyword evidence="2" id="KW-1185">Reference proteome</keyword>
<reference evidence="1" key="1">
    <citation type="journal article" date="2019" name="PLoS Negl. Trop. Dis.">
        <title>Revisiting the worldwide diversity of Leptospira species in the environment.</title>
        <authorList>
            <person name="Vincent A.T."/>
            <person name="Schiettekatte O."/>
            <person name="Bourhy P."/>
            <person name="Veyrier F.J."/>
            <person name="Picardeau M."/>
        </authorList>
    </citation>
    <scope>NUCLEOTIDE SEQUENCE [LARGE SCALE GENOMIC DNA]</scope>
    <source>
        <strain evidence="1">201702476</strain>
    </source>
</reference>
<dbReference type="PROSITE" id="PS51257">
    <property type="entry name" value="PROKAR_LIPOPROTEIN"/>
    <property type="match status" value="1"/>
</dbReference>
<dbReference type="SUPFAM" id="SSF48452">
    <property type="entry name" value="TPR-like"/>
    <property type="match status" value="1"/>
</dbReference>
<sequence length="195" mass="22797">MKVSLLVLIVMLSSCSDHNTDLKQEYELGKLEYIKGRLEGAKKKFTNVNSYEPNYKDVSLYLGKIEFYQGHFLKASQIFSSLLDDDTYGYQAFLLKIKSDFFYQKDRSKMLEEVGAALNKDSSNLELLLLSAKLHEELGKIPEAIQCYERIVQETDVIILSHKELHRIYQRLGIEEKVQFHQSRLAFFNEEKKRK</sequence>
<evidence type="ECO:0000313" key="1">
    <source>
        <dbReference type="EMBL" id="TGL61195.1"/>
    </source>
</evidence>
<dbReference type="EMBL" id="RQGD01000020">
    <property type="protein sequence ID" value="TGL61195.1"/>
    <property type="molecule type" value="Genomic_DNA"/>
</dbReference>
<organism evidence="1 2">
    <name type="scientific">Leptospira ognonensis</name>
    <dbReference type="NCBI Taxonomy" id="2484945"/>
    <lineage>
        <taxon>Bacteria</taxon>
        <taxon>Pseudomonadati</taxon>
        <taxon>Spirochaetota</taxon>
        <taxon>Spirochaetia</taxon>
        <taxon>Leptospirales</taxon>
        <taxon>Leptospiraceae</taxon>
        <taxon>Leptospira</taxon>
    </lineage>
</organism>
<proteinExistence type="predicted"/>